<keyword evidence="5" id="KW-0560">Oxidoreductase</keyword>
<accession>D0WIN8</accession>
<dbReference type="Gene3D" id="3.40.228.10">
    <property type="entry name" value="Dimethylsulfoxide Reductase, domain 2"/>
    <property type="match status" value="1"/>
</dbReference>
<feature type="domain" description="Molybdopterin oxidoreductase" evidence="6">
    <location>
        <begin position="7"/>
        <end position="494"/>
    </location>
</feature>
<dbReference type="InterPro" id="IPR006657">
    <property type="entry name" value="MoPterin_dinucl-bd_dom"/>
</dbReference>
<dbReference type="HOGENOM" id="CLU_000422_13_3_11"/>
<evidence type="ECO:0000256" key="2">
    <source>
        <dbReference type="ARBA" id="ARBA00010312"/>
    </source>
</evidence>
<dbReference type="Proteomes" id="UP000006001">
    <property type="component" value="Unassembled WGS sequence"/>
</dbReference>
<comment type="similarity">
    <text evidence="2">Belongs to the prokaryotic molybdopterin-containing oxidoreductase family.</text>
</comment>
<dbReference type="GO" id="GO:0016491">
    <property type="term" value="F:oxidoreductase activity"/>
    <property type="evidence" value="ECO:0007669"/>
    <property type="project" value="UniProtKB-KW"/>
</dbReference>
<keyword evidence="9" id="KW-1185">Reference proteome</keyword>
<reference evidence="8" key="1">
    <citation type="submission" date="2009-10" db="EMBL/GenBank/DDBJ databases">
        <authorList>
            <person name="Weinstock G."/>
            <person name="Sodergren E."/>
            <person name="Clifton S."/>
            <person name="Fulton L."/>
            <person name="Fulton B."/>
            <person name="Courtney L."/>
            <person name="Fronick C."/>
            <person name="Harrison M."/>
            <person name="Strong C."/>
            <person name="Farmer C."/>
            <person name="Delahaunty K."/>
            <person name="Markovic C."/>
            <person name="Hall O."/>
            <person name="Minx P."/>
            <person name="Tomlinson C."/>
            <person name="Mitreva M."/>
            <person name="Nelson J."/>
            <person name="Hou S."/>
            <person name="Wollam A."/>
            <person name="Pepin K.H."/>
            <person name="Johnson M."/>
            <person name="Bhonagiri V."/>
            <person name="Nash W.E."/>
            <person name="Warren W."/>
            <person name="Chinwalla A."/>
            <person name="Mardis E.R."/>
            <person name="Wilson R.K."/>
        </authorList>
    </citation>
    <scope>NUCLEOTIDE SEQUENCE [LARGE SCALE GENOMIC DNA]</scope>
    <source>
        <strain evidence="8">ATCC 700122</strain>
    </source>
</reference>
<organism evidence="8 9">
    <name type="scientific">Slackia exigua (strain ATCC 700122 / DSM 15923 / CIP 105133 / JCM 11022 / KCTC 5966 / S-7)</name>
    <dbReference type="NCBI Taxonomy" id="649764"/>
    <lineage>
        <taxon>Bacteria</taxon>
        <taxon>Bacillati</taxon>
        <taxon>Actinomycetota</taxon>
        <taxon>Coriobacteriia</taxon>
        <taxon>Eggerthellales</taxon>
        <taxon>Eggerthellaceae</taxon>
        <taxon>Slackia</taxon>
    </lineage>
</organism>
<feature type="domain" description="Molybdopterin dinucleotide-binding" evidence="7">
    <location>
        <begin position="648"/>
        <end position="747"/>
    </location>
</feature>
<keyword evidence="4" id="KW-0479">Metal-binding</keyword>
<dbReference type="InterPro" id="IPR006655">
    <property type="entry name" value="Mopterin_OxRdtase_prok_CS"/>
</dbReference>
<evidence type="ECO:0000259" key="7">
    <source>
        <dbReference type="Pfam" id="PF01568"/>
    </source>
</evidence>
<dbReference type="PANTHER" id="PTHR43742">
    <property type="entry name" value="TRIMETHYLAMINE-N-OXIDE REDUCTASE"/>
    <property type="match status" value="1"/>
</dbReference>
<evidence type="ECO:0000259" key="6">
    <source>
        <dbReference type="Pfam" id="PF00384"/>
    </source>
</evidence>
<sequence>MVFGADRIKYPMKRKNWQPGGKNFHGELRGRDEWERISWEEAYRYIADESIRIQDTYGLDSVFIPGYVASLFGNWDIGRLFALRGGYLEHWGACSSGAWGSLAKVYGLAEDTNDRIDLRNADLIVLWGSNPAWSRTGLPTYDYLQCKNANTKFIVIDIFRHATAQALSAEYVGIRPGTDTALALGMAYVLLTEDDPDSNPLIDWDFLNRCTVGFDADHMPDDATTSENFKDYVLGAYDGTPKTPEWAAEICGVNPKAIEELALEIAKTEKVSIIMSPAPSRTTNGMTWCQAIMTLGAMSGCIGKPGCCCGSDAGHSWLQGGYLTLLQGGTILGEPSWTTSGQYDMIWNPIGGASIEYGVPNGMYKQPEEPNYRININEVWTGILDGEFTVGNGEKKPCNVQMIYDTHENILNQAPGTMLGIEAYRKVEFVVAQNIVMTTACKYADIVLPVTTQWERYGDFTAGYREQMLWTSQVCEPLFEAKSDLDIAAELAEYMGVDPEQVRPLDYKQMVFNWVAAATRTKKDGSELENLVSITQEDLDTLGVKGMPQEGAVPILDLKRNGIYTYERTQDDGLDHVVLKAFRDDPEANPIGTTTSGKLEIYCQQAVDRVKACGWSEIPPIPKYMPAIEGYEETFADWGGKEKGDYPFQLVTVHITRHSHSSFANVPTLREAIDHPLYMNPIDAEAKGFKTNDTVLVTSRWGKVLRPVLLTEIMMPGVVALGQGAWAEIDEETGVDLAGCTNVLCGPNAVGCGHQAWNSCIVNVEKWTGTPLAPDYAWEPREVFKEN</sequence>
<dbReference type="eggNOG" id="COG0243">
    <property type="taxonomic scope" value="Bacteria"/>
</dbReference>
<dbReference type="SUPFAM" id="SSF50692">
    <property type="entry name" value="ADC-like"/>
    <property type="match status" value="1"/>
</dbReference>
<dbReference type="GO" id="GO:0030288">
    <property type="term" value="C:outer membrane-bounded periplasmic space"/>
    <property type="evidence" value="ECO:0007669"/>
    <property type="project" value="TreeGrafter"/>
</dbReference>
<name>D0WIN8_SLAES</name>
<dbReference type="STRING" id="649764.HMPREF0762_01713"/>
<gene>
    <name evidence="8" type="ORF">HMPREF0762_01713</name>
</gene>
<evidence type="ECO:0000256" key="5">
    <source>
        <dbReference type="ARBA" id="ARBA00023002"/>
    </source>
</evidence>
<protein>
    <submittedName>
        <fullName evidence="8">Molybdopterin guanine dinucleotide-containing S/N-oxide reductase</fullName>
    </submittedName>
</protein>
<dbReference type="SUPFAM" id="SSF53706">
    <property type="entry name" value="Formate dehydrogenase/DMSO reductase, domains 1-3"/>
    <property type="match status" value="1"/>
</dbReference>
<dbReference type="PROSITE" id="PS00932">
    <property type="entry name" value="MOLYBDOPTERIN_PROK_3"/>
    <property type="match status" value="1"/>
</dbReference>
<dbReference type="Pfam" id="PF01568">
    <property type="entry name" value="Molydop_binding"/>
    <property type="match status" value="1"/>
</dbReference>
<keyword evidence="3" id="KW-0500">Molybdenum</keyword>
<dbReference type="PROSITE" id="PS00490">
    <property type="entry name" value="MOLYBDOPTERIN_PROK_2"/>
    <property type="match status" value="1"/>
</dbReference>
<evidence type="ECO:0000313" key="8">
    <source>
        <dbReference type="EMBL" id="EEZ60637.1"/>
    </source>
</evidence>
<dbReference type="Gene3D" id="2.40.40.20">
    <property type="match status" value="1"/>
</dbReference>
<dbReference type="GO" id="GO:0009055">
    <property type="term" value="F:electron transfer activity"/>
    <property type="evidence" value="ECO:0007669"/>
    <property type="project" value="TreeGrafter"/>
</dbReference>
<evidence type="ECO:0000256" key="4">
    <source>
        <dbReference type="ARBA" id="ARBA00022723"/>
    </source>
</evidence>
<dbReference type="EMBL" id="ACUX02000017">
    <property type="protein sequence ID" value="EEZ60637.1"/>
    <property type="molecule type" value="Genomic_DNA"/>
</dbReference>
<dbReference type="GO" id="GO:0030151">
    <property type="term" value="F:molybdenum ion binding"/>
    <property type="evidence" value="ECO:0007669"/>
    <property type="project" value="TreeGrafter"/>
</dbReference>
<dbReference type="InterPro" id="IPR009010">
    <property type="entry name" value="Asp_de-COase-like_dom_sf"/>
</dbReference>
<evidence type="ECO:0000256" key="3">
    <source>
        <dbReference type="ARBA" id="ARBA00022505"/>
    </source>
</evidence>
<dbReference type="InterPro" id="IPR050612">
    <property type="entry name" value="Prok_Mopterin_Oxidored"/>
</dbReference>
<proteinExistence type="inferred from homology"/>
<dbReference type="GO" id="GO:0009061">
    <property type="term" value="P:anaerobic respiration"/>
    <property type="evidence" value="ECO:0007669"/>
    <property type="project" value="TreeGrafter"/>
</dbReference>
<dbReference type="Pfam" id="PF00384">
    <property type="entry name" value="Molybdopterin"/>
    <property type="match status" value="1"/>
</dbReference>
<comment type="cofactor">
    <cofactor evidence="1">
        <name>Mo-bis(molybdopterin guanine dinucleotide)</name>
        <dbReference type="ChEBI" id="CHEBI:60539"/>
    </cofactor>
</comment>
<comment type="caution">
    <text evidence="8">The sequence shown here is derived from an EMBL/GenBank/DDBJ whole genome shotgun (WGS) entry which is preliminary data.</text>
</comment>
<dbReference type="AlphaFoldDB" id="D0WIN8"/>
<dbReference type="GO" id="GO:0043546">
    <property type="term" value="F:molybdopterin cofactor binding"/>
    <property type="evidence" value="ECO:0007669"/>
    <property type="project" value="InterPro"/>
</dbReference>
<dbReference type="PANTHER" id="PTHR43742:SF3">
    <property type="entry name" value="DIMETHYL SULFOXIDE REDUCTASE DMSA"/>
    <property type="match status" value="1"/>
</dbReference>
<dbReference type="InterPro" id="IPR006656">
    <property type="entry name" value="Mopterin_OxRdtase"/>
</dbReference>
<evidence type="ECO:0000256" key="1">
    <source>
        <dbReference type="ARBA" id="ARBA00001942"/>
    </source>
</evidence>
<dbReference type="Gene3D" id="3.40.50.740">
    <property type="match status" value="2"/>
</dbReference>
<evidence type="ECO:0000313" key="9">
    <source>
        <dbReference type="Proteomes" id="UP000006001"/>
    </source>
</evidence>